<evidence type="ECO:0000256" key="1">
    <source>
        <dbReference type="SAM" id="MobiDB-lite"/>
    </source>
</evidence>
<evidence type="ECO:0000313" key="4">
    <source>
        <dbReference type="Proteomes" id="UP000649739"/>
    </source>
</evidence>
<organism evidence="3 4">
    <name type="scientific">Pilimelia anulata</name>
    <dbReference type="NCBI Taxonomy" id="53371"/>
    <lineage>
        <taxon>Bacteria</taxon>
        <taxon>Bacillati</taxon>
        <taxon>Actinomycetota</taxon>
        <taxon>Actinomycetes</taxon>
        <taxon>Micromonosporales</taxon>
        <taxon>Micromonosporaceae</taxon>
        <taxon>Pilimelia</taxon>
    </lineage>
</organism>
<name>A0A8J3FC43_9ACTN</name>
<sequence length="287" mass="28694">MCNAPDPHRLRGWKRTPDRREVHVTGPAAPPAPPAPARRRYRGAALAAGAALALALGGWLLLRPSGPPDADLVTCLDPGHRVGLARALVSLGEAGAGAAADLVRYAGADRTVEDFRRRDPTGFDRACAAFAEARRGGAGGGSGAGQLAVTSAVTLLATLLGGWLTRAGQAAERRAGAAAALRTALGELATAAEAYLDALPTPDLPAGDPLRARARAVGAAAAALPGGPALAGPLRALDAEVAARPLTAGSPLAERAAHGDRVGSALAAVESAAAALAAPGPGRWRPW</sequence>
<dbReference type="EMBL" id="BMQB01000011">
    <property type="protein sequence ID" value="GGK07319.1"/>
    <property type="molecule type" value="Genomic_DNA"/>
</dbReference>
<protein>
    <submittedName>
        <fullName evidence="3">Uncharacterized protein</fullName>
    </submittedName>
</protein>
<reference evidence="3" key="1">
    <citation type="journal article" date="2014" name="Int. J. Syst. Evol. Microbiol.">
        <title>Complete genome sequence of Corynebacterium casei LMG S-19264T (=DSM 44701T), isolated from a smear-ripened cheese.</title>
        <authorList>
            <consortium name="US DOE Joint Genome Institute (JGI-PGF)"/>
            <person name="Walter F."/>
            <person name="Albersmeier A."/>
            <person name="Kalinowski J."/>
            <person name="Ruckert C."/>
        </authorList>
    </citation>
    <scope>NUCLEOTIDE SEQUENCE</scope>
    <source>
        <strain evidence="3">JCM 3090</strain>
    </source>
</reference>
<dbReference type="AlphaFoldDB" id="A0A8J3FC43"/>
<evidence type="ECO:0000256" key="2">
    <source>
        <dbReference type="SAM" id="Phobius"/>
    </source>
</evidence>
<accession>A0A8J3FC43</accession>
<keyword evidence="2" id="KW-0812">Transmembrane</keyword>
<gene>
    <name evidence="3" type="ORF">GCM10010123_41500</name>
</gene>
<feature type="region of interest" description="Disordered" evidence="1">
    <location>
        <begin position="1"/>
        <end position="38"/>
    </location>
</feature>
<comment type="caution">
    <text evidence="3">The sequence shown here is derived from an EMBL/GenBank/DDBJ whole genome shotgun (WGS) entry which is preliminary data.</text>
</comment>
<keyword evidence="2" id="KW-0472">Membrane</keyword>
<reference evidence="3" key="2">
    <citation type="submission" date="2020-09" db="EMBL/GenBank/DDBJ databases">
        <authorList>
            <person name="Sun Q."/>
            <person name="Ohkuma M."/>
        </authorList>
    </citation>
    <scope>NUCLEOTIDE SEQUENCE</scope>
    <source>
        <strain evidence="3">JCM 3090</strain>
    </source>
</reference>
<evidence type="ECO:0000313" key="3">
    <source>
        <dbReference type="EMBL" id="GGK07319.1"/>
    </source>
</evidence>
<feature type="transmembrane region" description="Helical" evidence="2">
    <location>
        <begin position="43"/>
        <end position="62"/>
    </location>
</feature>
<dbReference type="Proteomes" id="UP000649739">
    <property type="component" value="Unassembled WGS sequence"/>
</dbReference>
<keyword evidence="2" id="KW-1133">Transmembrane helix</keyword>
<proteinExistence type="predicted"/>
<keyword evidence="4" id="KW-1185">Reference proteome</keyword>
<feature type="transmembrane region" description="Helical" evidence="2">
    <location>
        <begin position="144"/>
        <end position="164"/>
    </location>
</feature>